<keyword evidence="4" id="KW-1185">Reference proteome</keyword>
<evidence type="ECO:0000256" key="1">
    <source>
        <dbReference type="SAM" id="SignalP"/>
    </source>
</evidence>
<proteinExistence type="predicted"/>
<evidence type="ECO:0000313" key="4">
    <source>
        <dbReference type="Proteomes" id="UP001163739"/>
    </source>
</evidence>
<sequence>MKRRTVYLGAAVALLTAQPSFSQMKTLDDETMGGVTGQAGISIELEAKVNIGEIAYQDGGYLLVRDMFLGGIGGTALDNILMTVDVSGNNETLGHGFSRMAEWADQGLVSTADADVADAVAKYDQGGGLFGKTFNDGDLVIHVDATDPGVLASNTASQNLDAYKTATDFELTVGSVEYAQSTYSPGTATARGSLMFSDINMQGRLGPADIVIRNGTNTYSDTANGNLSVSDSKVEVDAFFRVDDLDMNWDNGDLIVLFNFAGLKLRDLKIHNTRGSDSVGSFGFASVSADLSAGNSNLTGSAGLAVTNVDLRMDIDMPHVQFGSRPSIGEVYFTDFVIQADMLVYGH</sequence>
<evidence type="ECO:0000259" key="2">
    <source>
        <dbReference type="Pfam" id="PF19657"/>
    </source>
</evidence>
<organism evidence="3 4">
    <name type="scientific">Alkalimarinus alittae</name>
    <dbReference type="NCBI Taxonomy" id="2961619"/>
    <lineage>
        <taxon>Bacteria</taxon>
        <taxon>Pseudomonadati</taxon>
        <taxon>Pseudomonadota</taxon>
        <taxon>Gammaproteobacteria</taxon>
        <taxon>Alteromonadales</taxon>
        <taxon>Alteromonadaceae</taxon>
        <taxon>Alkalimarinus</taxon>
    </lineage>
</organism>
<reference evidence="3" key="1">
    <citation type="submission" date="2022-06" db="EMBL/GenBank/DDBJ databases">
        <title>Alkalimarinus sp. nov., isolated from gut of a Alitta virens.</title>
        <authorList>
            <person name="Yang A.I."/>
            <person name="Shin N.-R."/>
        </authorList>
    </citation>
    <scope>NUCLEOTIDE SEQUENCE</scope>
    <source>
        <strain evidence="3">A2M4</strain>
    </source>
</reference>
<feature type="domain" description="DUF6160" evidence="2">
    <location>
        <begin position="8"/>
        <end position="87"/>
    </location>
</feature>
<dbReference type="Proteomes" id="UP001163739">
    <property type="component" value="Chromosome"/>
</dbReference>
<dbReference type="Pfam" id="PF19657">
    <property type="entry name" value="DUF6160"/>
    <property type="match status" value="1"/>
</dbReference>
<gene>
    <name evidence="3" type="ORF">NKI27_07295</name>
</gene>
<feature type="signal peptide" evidence="1">
    <location>
        <begin position="1"/>
        <end position="22"/>
    </location>
</feature>
<dbReference type="EMBL" id="CP100390">
    <property type="protein sequence ID" value="UZE97539.1"/>
    <property type="molecule type" value="Genomic_DNA"/>
</dbReference>
<dbReference type="RefSeq" id="WP_265049013.1">
    <property type="nucleotide sequence ID" value="NZ_CP100390.1"/>
</dbReference>
<accession>A0ABY6N6A6</accession>
<evidence type="ECO:0000313" key="3">
    <source>
        <dbReference type="EMBL" id="UZE97539.1"/>
    </source>
</evidence>
<feature type="chain" id="PRO_5046643853" evidence="1">
    <location>
        <begin position="23"/>
        <end position="347"/>
    </location>
</feature>
<protein>
    <submittedName>
        <fullName evidence="3">DUF6160 family protein</fullName>
    </submittedName>
</protein>
<dbReference type="InterPro" id="IPR046158">
    <property type="entry name" value="DUF6160"/>
</dbReference>
<name>A0ABY6N6A6_9ALTE</name>
<keyword evidence="1" id="KW-0732">Signal</keyword>